<name>A0A167SLS5_9HYPO</name>
<dbReference type="PANTHER" id="PTHR48081:SF8">
    <property type="entry name" value="ALPHA_BETA HYDROLASE FOLD-3 DOMAIN-CONTAINING PROTEIN-RELATED"/>
    <property type="match status" value="1"/>
</dbReference>
<sequence>MGDNLPREEEHTGWLSRRLEYEARNQEWEDFHEKNKSQVPLLVGTVDHLRQTMFNTKMRGQGKAPPITKGLVVQDHSFSTPHGAHIKLRSYVPEKADGDESELPAMLYFHGGGFALGDLDGEDRTCRVLCVEDELVIVSVDYRLAPEHPYPAALHDSWDALDWLVEHASQFHVDLNRLLVGGSSAGANLAAVLAQGAQDHGITIQGQLLRIPVVCQSSAHYAERGLRSMLELHDTAIINPEAMHQFTQWYKPDDLTDKTVSPLLAPRLDGLPAAYFQICGRDPLRDEGLAYADALLAAGVPTRVNVYPGLPHAFWIFPEISATQTAAQDLVRGVRWLLDR</sequence>
<dbReference type="Pfam" id="PF07859">
    <property type="entry name" value="Abhydrolase_3"/>
    <property type="match status" value="1"/>
</dbReference>
<feature type="domain" description="Alpha/beta hydrolase fold-3" evidence="2">
    <location>
        <begin position="106"/>
        <end position="315"/>
    </location>
</feature>
<dbReference type="EMBL" id="AZHD01000010">
    <property type="protein sequence ID" value="OAA59738.1"/>
    <property type="molecule type" value="Genomic_DNA"/>
</dbReference>
<organism evidence="3 4">
    <name type="scientific">Niveomyces insectorum RCEF 264</name>
    <dbReference type="NCBI Taxonomy" id="1081102"/>
    <lineage>
        <taxon>Eukaryota</taxon>
        <taxon>Fungi</taxon>
        <taxon>Dikarya</taxon>
        <taxon>Ascomycota</taxon>
        <taxon>Pezizomycotina</taxon>
        <taxon>Sordariomycetes</taxon>
        <taxon>Hypocreomycetidae</taxon>
        <taxon>Hypocreales</taxon>
        <taxon>Cordycipitaceae</taxon>
        <taxon>Niveomyces</taxon>
    </lineage>
</organism>
<accession>A0A167SLS5</accession>
<evidence type="ECO:0000313" key="4">
    <source>
        <dbReference type="Proteomes" id="UP000076874"/>
    </source>
</evidence>
<dbReference type="STRING" id="1081102.A0A167SLS5"/>
<dbReference type="PANTHER" id="PTHR48081">
    <property type="entry name" value="AB HYDROLASE SUPERFAMILY PROTEIN C4A8.06C"/>
    <property type="match status" value="1"/>
</dbReference>
<dbReference type="GO" id="GO:0016787">
    <property type="term" value="F:hydrolase activity"/>
    <property type="evidence" value="ECO:0007669"/>
    <property type="project" value="UniProtKB-KW"/>
</dbReference>
<dbReference type="AlphaFoldDB" id="A0A167SLS5"/>
<comment type="caution">
    <text evidence="3">The sequence shown here is derived from an EMBL/GenBank/DDBJ whole genome shotgun (WGS) entry which is preliminary data.</text>
</comment>
<dbReference type="InterPro" id="IPR013094">
    <property type="entry name" value="AB_hydrolase_3"/>
</dbReference>
<evidence type="ECO:0000259" key="2">
    <source>
        <dbReference type="Pfam" id="PF07859"/>
    </source>
</evidence>
<dbReference type="InterPro" id="IPR029058">
    <property type="entry name" value="AB_hydrolase_fold"/>
</dbReference>
<reference evidence="3 4" key="1">
    <citation type="journal article" date="2016" name="Genome Biol. Evol.">
        <title>Divergent and convergent evolution of fungal pathogenicity.</title>
        <authorList>
            <person name="Shang Y."/>
            <person name="Xiao G."/>
            <person name="Zheng P."/>
            <person name="Cen K."/>
            <person name="Zhan S."/>
            <person name="Wang C."/>
        </authorList>
    </citation>
    <scope>NUCLEOTIDE SEQUENCE [LARGE SCALE GENOMIC DNA]</scope>
    <source>
        <strain evidence="3 4">RCEF 264</strain>
    </source>
</reference>
<keyword evidence="1 3" id="KW-0378">Hydrolase</keyword>
<proteinExistence type="predicted"/>
<dbReference type="OrthoDB" id="408631at2759"/>
<dbReference type="SUPFAM" id="SSF53474">
    <property type="entry name" value="alpha/beta-Hydrolases"/>
    <property type="match status" value="1"/>
</dbReference>
<dbReference type="Proteomes" id="UP000076874">
    <property type="component" value="Unassembled WGS sequence"/>
</dbReference>
<dbReference type="Gene3D" id="3.40.50.1820">
    <property type="entry name" value="alpha/beta hydrolase"/>
    <property type="match status" value="1"/>
</dbReference>
<dbReference type="InterPro" id="IPR050300">
    <property type="entry name" value="GDXG_lipolytic_enzyme"/>
</dbReference>
<gene>
    <name evidence="3" type="ORF">SPI_05936</name>
</gene>
<evidence type="ECO:0000313" key="3">
    <source>
        <dbReference type="EMBL" id="OAA59738.1"/>
    </source>
</evidence>
<keyword evidence="4" id="KW-1185">Reference proteome</keyword>
<evidence type="ECO:0000256" key="1">
    <source>
        <dbReference type="ARBA" id="ARBA00022801"/>
    </source>
</evidence>
<protein>
    <submittedName>
        <fullName evidence="3">Alpha/beta hydrolase fold-3 domain protein</fullName>
    </submittedName>
</protein>